<evidence type="ECO:0000313" key="2">
    <source>
        <dbReference type="Proteomes" id="UP000310249"/>
    </source>
</evidence>
<evidence type="ECO:0000313" key="1">
    <source>
        <dbReference type="EMBL" id="TMP32067.1"/>
    </source>
</evidence>
<dbReference type="OrthoDB" id="6198252at2"/>
<proteinExistence type="predicted"/>
<evidence type="ECO:0008006" key="3">
    <source>
        <dbReference type="Google" id="ProtNLM"/>
    </source>
</evidence>
<dbReference type="AlphaFoldDB" id="A0A5S3WSL5"/>
<dbReference type="Proteomes" id="UP000310249">
    <property type="component" value="Unassembled WGS sequence"/>
</dbReference>
<reference evidence="1 2" key="1">
    <citation type="submission" date="2018-01" db="EMBL/GenBank/DDBJ databases">
        <authorList>
            <person name="Paulsen S."/>
            <person name="Gram L.K."/>
        </authorList>
    </citation>
    <scope>NUCLEOTIDE SEQUENCE [LARGE SCALE GENOMIC DNA]</scope>
    <source>
        <strain evidence="1 2">S2676</strain>
    </source>
</reference>
<reference evidence="2" key="2">
    <citation type="submission" date="2019-06" db="EMBL/GenBank/DDBJ databases">
        <title>Co-occurence of chitin degradation, pigmentation and bioactivity in marine Pseudoalteromonas.</title>
        <authorList>
            <person name="Sonnenschein E.C."/>
            <person name="Bech P.K."/>
        </authorList>
    </citation>
    <scope>NUCLEOTIDE SEQUENCE [LARGE SCALE GENOMIC DNA]</scope>
    <source>
        <strain evidence="2">S2676</strain>
    </source>
</reference>
<sequence length="165" mass="18935">MKIKIGFFIFGFLSCLCLLAGTLFVTLIQDKNTPAIGVIEFDMSSNAYQDEDTCPNIAYDALVGTWLGEKEIQETGTIRRWTNTRTADGHYNIKFTSYRDGEVVDERTESGLWSYSGCLYTVIVKKVDSDPVLYQEVYRVHEVTDSMMKYTNFRTANEFKLLKTR</sequence>
<name>A0A5S3WSL5_9GAMM</name>
<dbReference type="PROSITE" id="PS51257">
    <property type="entry name" value="PROKAR_LIPOPROTEIN"/>
    <property type="match status" value="1"/>
</dbReference>
<protein>
    <recommendedName>
        <fullName evidence="3">Lipocalin-like domain-containing protein</fullName>
    </recommendedName>
</protein>
<organism evidence="1 2">
    <name type="scientific">Pseudoalteromonas rubra</name>
    <dbReference type="NCBI Taxonomy" id="43658"/>
    <lineage>
        <taxon>Bacteria</taxon>
        <taxon>Pseudomonadati</taxon>
        <taxon>Pseudomonadota</taxon>
        <taxon>Gammaproteobacteria</taxon>
        <taxon>Alteromonadales</taxon>
        <taxon>Pseudoalteromonadaceae</taxon>
        <taxon>Pseudoalteromonas</taxon>
    </lineage>
</organism>
<gene>
    <name evidence="1" type="ORF">CWB99_02355</name>
</gene>
<comment type="caution">
    <text evidence="1">The sequence shown here is derived from an EMBL/GenBank/DDBJ whole genome shotgun (WGS) entry which is preliminary data.</text>
</comment>
<dbReference type="RefSeq" id="WP_138552819.1">
    <property type="nucleotide sequence ID" value="NZ_PNCH01000049.1"/>
</dbReference>
<dbReference type="EMBL" id="PNCI01000006">
    <property type="protein sequence ID" value="TMP32067.1"/>
    <property type="molecule type" value="Genomic_DNA"/>
</dbReference>
<accession>A0A5S3WSL5</accession>